<organism evidence="1 2">
    <name type="scientific">Coniosporium uncinatum</name>
    <dbReference type="NCBI Taxonomy" id="93489"/>
    <lineage>
        <taxon>Eukaryota</taxon>
        <taxon>Fungi</taxon>
        <taxon>Dikarya</taxon>
        <taxon>Ascomycota</taxon>
        <taxon>Pezizomycotina</taxon>
        <taxon>Dothideomycetes</taxon>
        <taxon>Dothideomycetes incertae sedis</taxon>
        <taxon>Coniosporium</taxon>
    </lineage>
</organism>
<comment type="caution">
    <text evidence="1">The sequence shown here is derived from an EMBL/GenBank/DDBJ whole genome shotgun (WGS) entry which is preliminary data.</text>
</comment>
<gene>
    <name evidence="1" type="ORF">LTS18_005283</name>
</gene>
<sequence length="190" mass="21115">MAKTRQKSLHSRAARREASPSLNLDKSLKNIPPPSNASSIPNLHAVHSGAITKSRKNKPLSRQKRIRQQKGIERADIVNDQLEKKVEKSLKRLKVVKERAKDWSDLNKKVHSQGAFAALAEDDVEGEWEDVKEEVDVVGRDNEAVPVNDVDGRKPVEAIQGDVQMENPVVPPNSVSVAEPAVRVEEDEIT</sequence>
<dbReference type="Proteomes" id="UP001186974">
    <property type="component" value="Unassembled WGS sequence"/>
</dbReference>
<accession>A0ACC3D547</accession>
<reference evidence="1" key="1">
    <citation type="submission" date="2024-09" db="EMBL/GenBank/DDBJ databases">
        <title>Black Yeasts Isolated from many extreme environments.</title>
        <authorList>
            <person name="Coleine C."/>
            <person name="Stajich J.E."/>
            <person name="Selbmann L."/>
        </authorList>
    </citation>
    <scope>NUCLEOTIDE SEQUENCE</scope>
    <source>
        <strain evidence="1">CCFEE 5737</strain>
    </source>
</reference>
<evidence type="ECO:0000313" key="1">
    <source>
        <dbReference type="EMBL" id="KAK3061868.1"/>
    </source>
</evidence>
<keyword evidence="2" id="KW-1185">Reference proteome</keyword>
<dbReference type="EMBL" id="JAWDJW010007584">
    <property type="protein sequence ID" value="KAK3061868.1"/>
    <property type="molecule type" value="Genomic_DNA"/>
</dbReference>
<name>A0ACC3D547_9PEZI</name>
<evidence type="ECO:0000313" key="2">
    <source>
        <dbReference type="Proteomes" id="UP001186974"/>
    </source>
</evidence>
<proteinExistence type="predicted"/>
<protein>
    <submittedName>
        <fullName evidence="1">Uncharacterized protein</fullName>
    </submittedName>
</protein>